<dbReference type="AlphaFoldDB" id="A0A1B1DWF0"/>
<dbReference type="PANTHER" id="PTHR33748">
    <property type="entry name" value="PROTEIN CBG04600"/>
    <property type="match status" value="1"/>
</dbReference>
<dbReference type="InterPro" id="IPR033438">
    <property type="entry name" value="MOLO1"/>
</dbReference>
<dbReference type="OrthoDB" id="8062037at2759"/>
<dbReference type="EMBL" id="CP016243">
    <property type="protein sequence ID" value="ANQ06927.1"/>
    <property type="molecule type" value="Genomic_DNA"/>
</dbReference>
<keyword evidence="1" id="KW-1133">Transmembrane helix</keyword>
<dbReference type="Pfam" id="PF17175">
    <property type="entry name" value="MOLO1"/>
    <property type="match status" value="1"/>
</dbReference>
<keyword evidence="4" id="KW-1185">Reference proteome</keyword>
<evidence type="ECO:0000313" key="4">
    <source>
        <dbReference type="Proteomes" id="UP000092716"/>
    </source>
</evidence>
<feature type="chain" id="PRO_5008521297" description="MOLO1 domain-containing protein" evidence="2">
    <location>
        <begin position="22"/>
        <end position="271"/>
    </location>
</feature>
<evidence type="ECO:0000256" key="1">
    <source>
        <dbReference type="SAM" id="Phobius"/>
    </source>
</evidence>
<dbReference type="KEGG" id="pcot:PCOAH_00012250"/>
<dbReference type="GO" id="GO:0005892">
    <property type="term" value="C:acetylcholine-gated channel complex"/>
    <property type="evidence" value="ECO:0007669"/>
    <property type="project" value="InterPro"/>
</dbReference>
<dbReference type="RefSeq" id="XP_019913622.1">
    <property type="nucleotide sequence ID" value="XM_020058034.1"/>
</dbReference>
<accession>A0A1B1DWF0</accession>
<dbReference type="VEuPathDB" id="PlasmoDB:PCOAH_00012250"/>
<keyword evidence="1" id="KW-0812">Transmembrane</keyword>
<organism evidence="3 4">
    <name type="scientific">Plasmodium coatneyi</name>
    <dbReference type="NCBI Taxonomy" id="208452"/>
    <lineage>
        <taxon>Eukaryota</taxon>
        <taxon>Sar</taxon>
        <taxon>Alveolata</taxon>
        <taxon>Apicomplexa</taxon>
        <taxon>Aconoidasida</taxon>
        <taxon>Haemosporida</taxon>
        <taxon>Plasmodiidae</taxon>
        <taxon>Plasmodium</taxon>
    </lineage>
</organism>
<sequence length="271" mass="30860">MSRVNFFVLPLLCFLLHGLAALAKIPIENPPFVFSNSNQDKLKRTFLNVDTPWDNDDVLSKPPYSLYVTLENFPNPFIHPSLCNRNGLNYSYLCDPNKILSRSTADKLEEILNYQRRNSSHYCADRGEVPYVLGVALIERLPYGVSAETFSSQILEHWKLGNRNCNDGILLLFVKEDATFMLKWRKGAQSIINFRTATAMNKSFNMYIRRYSLEYSILRAVTLTSQYLTEEIIPPTQTAQMVVALTIGIVVGLGYLACILIVFSDAQKVNR</sequence>
<keyword evidence="1" id="KW-0472">Membrane</keyword>
<dbReference type="Proteomes" id="UP000092716">
    <property type="component" value="Chromosome 5"/>
</dbReference>
<reference evidence="4" key="1">
    <citation type="submission" date="2016-06" db="EMBL/GenBank/DDBJ databases">
        <title>First high quality genome sequence of Plasmodium coatneyi using continuous long reads from single molecule, real-time sequencing.</title>
        <authorList>
            <person name="Chien J.-T."/>
            <person name="Pakala S.B."/>
            <person name="Geraldo J.A."/>
            <person name="Lapp S.A."/>
            <person name="Barnwell J.W."/>
            <person name="Kissinger J.C."/>
            <person name="Galinski M.R."/>
            <person name="Humphrey J.C."/>
        </authorList>
    </citation>
    <scope>NUCLEOTIDE SEQUENCE [LARGE SCALE GENOMIC DNA]</scope>
    <source>
        <strain evidence="4">Hackeri</strain>
    </source>
</reference>
<dbReference type="GeneID" id="30907951"/>
<dbReference type="PANTHER" id="PTHR33748:SF5">
    <property type="entry name" value="GROUND-LIKE DOMAIN-CONTAINING PROTEIN"/>
    <property type="match status" value="1"/>
</dbReference>
<feature type="signal peptide" evidence="2">
    <location>
        <begin position="1"/>
        <end position="21"/>
    </location>
</feature>
<proteinExistence type="predicted"/>
<dbReference type="Gene3D" id="3.10.310.50">
    <property type="match status" value="1"/>
</dbReference>
<feature type="transmembrane region" description="Helical" evidence="1">
    <location>
        <begin position="241"/>
        <end position="263"/>
    </location>
</feature>
<protein>
    <recommendedName>
        <fullName evidence="5">MOLO1 domain-containing protein</fullName>
    </recommendedName>
</protein>
<keyword evidence="2" id="KW-0732">Signal</keyword>
<name>A0A1B1DWF0_9APIC</name>
<evidence type="ECO:0000313" key="3">
    <source>
        <dbReference type="EMBL" id="ANQ06927.1"/>
    </source>
</evidence>
<evidence type="ECO:0000256" key="2">
    <source>
        <dbReference type="SAM" id="SignalP"/>
    </source>
</evidence>
<evidence type="ECO:0008006" key="5">
    <source>
        <dbReference type="Google" id="ProtNLM"/>
    </source>
</evidence>
<gene>
    <name evidence="3" type="ORF">PCOAH_00012250</name>
</gene>